<organism evidence="1">
    <name type="scientific">marine metagenome</name>
    <dbReference type="NCBI Taxonomy" id="408172"/>
    <lineage>
        <taxon>unclassified sequences</taxon>
        <taxon>metagenomes</taxon>
        <taxon>ecological metagenomes</taxon>
    </lineage>
</organism>
<name>A0A381S564_9ZZZZ</name>
<proteinExistence type="predicted"/>
<dbReference type="AlphaFoldDB" id="A0A381S564"/>
<protein>
    <submittedName>
        <fullName evidence="1">Uncharacterized protein</fullName>
    </submittedName>
</protein>
<sequence>MQKVLQSPINTHNHKSSHQIITLSLIIVIMLLGMSCSSQPASSDTPTGAYDSCKGFADSNMIEDLTGTVGLVERTQILDIDSIPGLTESGAVNNCIIEVFRTVNDTNQPSPGDSLTISIVRFESKEQALLLYNSALASALITAEQIGDIAVIQQGLIGNDSYLMDVKSGGVGAIAVYVQETAFISMSSTADSEGKALLDAGSLTAAALLVQARIP</sequence>
<evidence type="ECO:0000313" key="1">
    <source>
        <dbReference type="EMBL" id="SUZ99216.1"/>
    </source>
</evidence>
<gene>
    <name evidence="1" type="ORF">METZ01_LOCUS52070</name>
</gene>
<reference evidence="1" key="1">
    <citation type="submission" date="2018-05" db="EMBL/GenBank/DDBJ databases">
        <authorList>
            <person name="Lanie J.A."/>
            <person name="Ng W.-L."/>
            <person name="Kazmierczak K.M."/>
            <person name="Andrzejewski T.M."/>
            <person name="Davidsen T.M."/>
            <person name="Wayne K.J."/>
            <person name="Tettelin H."/>
            <person name="Glass J.I."/>
            <person name="Rusch D."/>
            <person name="Podicherti R."/>
            <person name="Tsui H.-C.T."/>
            <person name="Winkler M.E."/>
        </authorList>
    </citation>
    <scope>NUCLEOTIDE SEQUENCE</scope>
</reference>
<accession>A0A381S564</accession>
<dbReference type="EMBL" id="UINC01002681">
    <property type="protein sequence ID" value="SUZ99216.1"/>
    <property type="molecule type" value="Genomic_DNA"/>
</dbReference>